<dbReference type="EMBL" id="JACGCI010000015">
    <property type="protein sequence ID" value="KAF6759384.1"/>
    <property type="molecule type" value="Genomic_DNA"/>
</dbReference>
<name>A0A8H6I693_9AGAR</name>
<proteinExistence type="predicted"/>
<dbReference type="Proteomes" id="UP000521943">
    <property type="component" value="Unassembled WGS sequence"/>
</dbReference>
<dbReference type="AlphaFoldDB" id="A0A8H6I693"/>
<dbReference type="OrthoDB" id="2820488at2759"/>
<keyword evidence="3" id="KW-1185">Reference proteome</keyword>
<organism evidence="2 3">
    <name type="scientific">Ephemerocybe angulata</name>
    <dbReference type="NCBI Taxonomy" id="980116"/>
    <lineage>
        <taxon>Eukaryota</taxon>
        <taxon>Fungi</taxon>
        <taxon>Dikarya</taxon>
        <taxon>Basidiomycota</taxon>
        <taxon>Agaricomycotina</taxon>
        <taxon>Agaricomycetes</taxon>
        <taxon>Agaricomycetidae</taxon>
        <taxon>Agaricales</taxon>
        <taxon>Agaricineae</taxon>
        <taxon>Psathyrellaceae</taxon>
        <taxon>Ephemerocybe</taxon>
    </lineage>
</organism>
<feature type="non-terminal residue" evidence="2">
    <location>
        <position position="1"/>
    </location>
</feature>
<protein>
    <recommendedName>
        <fullName evidence="4">SnoaL-like domain-containing protein</fullName>
    </recommendedName>
</protein>
<feature type="signal peptide" evidence="1">
    <location>
        <begin position="1"/>
        <end position="27"/>
    </location>
</feature>
<evidence type="ECO:0000256" key="1">
    <source>
        <dbReference type="SAM" id="SignalP"/>
    </source>
</evidence>
<dbReference type="InterPro" id="IPR032710">
    <property type="entry name" value="NTF2-like_dom_sf"/>
</dbReference>
<gene>
    <name evidence="2" type="ORF">DFP72DRAFT_884999</name>
</gene>
<reference evidence="2 3" key="1">
    <citation type="submission" date="2020-07" db="EMBL/GenBank/DDBJ databases">
        <title>Comparative genomics of pyrophilous fungi reveals a link between fire events and developmental genes.</title>
        <authorList>
            <consortium name="DOE Joint Genome Institute"/>
            <person name="Steindorff A.S."/>
            <person name="Carver A."/>
            <person name="Calhoun S."/>
            <person name="Stillman K."/>
            <person name="Liu H."/>
            <person name="Lipzen A."/>
            <person name="Pangilinan J."/>
            <person name="Labutti K."/>
            <person name="Bruns T.D."/>
            <person name="Grigoriev I.V."/>
        </authorList>
    </citation>
    <scope>NUCLEOTIDE SEQUENCE [LARGE SCALE GENOMIC DNA]</scope>
    <source>
        <strain evidence="2 3">CBS 144469</strain>
    </source>
</reference>
<feature type="chain" id="PRO_5034881748" description="SnoaL-like domain-containing protein" evidence="1">
    <location>
        <begin position="28"/>
        <end position="173"/>
    </location>
</feature>
<dbReference type="Gene3D" id="3.10.450.50">
    <property type="match status" value="1"/>
</dbReference>
<sequence length="173" mass="18542">SDMRFLHSTLATALSILAFANVMETLASPPVGGVCNPNAPPGNLEKRQQEALADFARLFLAQKNVQAAFDKYIPGQYIQHSPAVAQSGRQVALDFLIPSLADPGFSTSNLKAFAGEGYGILHYKMNLFGGLGATGGISLAVADIFRFQGTCIVEHWDVLQQIQGNEANPIAFF</sequence>
<keyword evidence="1" id="KW-0732">Signal</keyword>
<evidence type="ECO:0000313" key="2">
    <source>
        <dbReference type="EMBL" id="KAF6759384.1"/>
    </source>
</evidence>
<evidence type="ECO:0000313" key="3">
    <source>
        <dbReference type="Proteomes" id="UP000521943"/>
    </source>
</evidence>
<comment type="caution">
    <text evidence="2">The sequence shown here is derived from an EMBL/GenBank/DDBJ whole genome shotgun (WGS) entry which is preliminary data.</text>
</comment>
<accession>A0A8H6I693</accession>
<dbReference type="SUPFAM" id="SSF54427">
    <property type="entry name" value="NTF2-like"/>
    <property type="match status" value="1"/>
</dbReference>
<evidence type="ECO:0008006" key="4">
    <source>
        <dbReference type="Google" id="ProtNLM"/>
    </source>
</evidence>